<dbReference type="Proteomes" id="UP000266482">
    <property type="component" value="Unassembled WGS sequence"/>
</dbReference>
<keyword evidence="4" id="KW-0249">Electron transport</keyword>
<feature type="domain" description="Cytochrome c" evidence="8">
    <location>
        <begin position="40"/>
        <end position="117"/>
    </location>
</feature>
<dbReference type="PANTHER" id="PTHR37823">
    <property type="entry name" value="CYTOCHROME C-553-LIKE"/>
    <property type="match status" value="1"/>
</dbReference>
<protein>
    <submittedName>
        <fullName evidence="9">Cytochrome c</fullName>
    </submittedName>
</protein>
<feature type="signal peptide" evidence="7">
    <location>
        <begin position="1"/>
        <end position="24"/>
    </location>
</feature>
<feature type="chain" id="PRO_5039076771" evidence="7">
    <location>
        <begin position="25"/>
        <end position="117"/>
    </location>
</feature>
<dbReference type="RefSeq" id="WP_119599686.1">
    <property type="nucleotide sequence ID" value="NZ_QXQA01000005.1"/>
</dbReference>
<dbReference type="PROSITE" id="PS51257">
    <property type="entry name" value="PROKAR_LIPOPROTEIN"/>
    <property type="match status" value="1"/>
</dbReference>
<dbReference type="EMBL" id="QXQA01000005">
    <property type="protein sequence ID" value="RIX53105.1"/>
    <property type="molecule type" value="Genomic_DNA"/>
</dbReference>
<keyword evidence="3 6" id="KW-0479">Metal-binding</keyword>
<dbReference type="PROSITE" id="PS51007">
    <property type="entry name" value="CYTC"/>
    <property type="match status" value="1"/>
</dbReference>
<proteinExistence type="predicted"/>
<comment type="caution">
    <text evidence="9">The sequence shown here is derived from an EMBL/GenBank/DDBJ whole genome shotgun (WGS) entry which is preliminary data.</text>
</comment>
<evidence type="ECO:0000256" key="1">
    <source>
        <dbReference type="ARBA" id="ARBA00022448"/>
    </source>
</evidence>
<dbReference type="Pfam" id="PF13442">
    <property type="entry name" value="Cytochrome_CBB3"/>
    <property type="match status" value="1"/>
</dbReference>
<organism evidence="9 10">
    <name type="scientific">Paenibacillus nanensis</name>
    <dbReference type="NCBI Taxonomy" id="393251"/>
    <lineage>
        <taxon>Bacteria</taxon>
        <taxon>Bacillati</taxon>
        <taxon>Bacillota</taxon>
        <taxon>Bacilli</taxon>
        <taxon>Bacillales</taxon>
        <taxon>Paenibacillaceae</taxon>
        <taxon>Paenibacillus</taxon>
    </lineage>
</organism>
<evidence type="ECO:0000256" key="4">
    <source>
        <dbReference type="ARBA" id="ARBA00022982"/>
    </source>
</evidence>
<keyword evidence="5 6" id="KW-0408">Iron</keyword>
<name>A0A3A1UY05_9BACL</name>
<evidence type="ECO:0000313" key="10">
    <source>
        <dbReference type="Proteomes" id="UP000266482"/>
    </source>
</evidence>
<dbReference type="PRINTS" id="PR00605">
    <property type="entry name" value="CYTCHROMECIC"/>
</dbReference>
<dbReference type="GO" id="GO:0009055">
    <property type="term" value="F:electron transfer activity"/>
    <property type="evidence" value="ECO:0007669"/>
    <property type="project" value="InterPro"/>
</dbReference>
<keyword evidence="1" id="KW-0813">Transport</keyword>
<keyword evidence="7" id="KW-0732">Signal</keyword>
<dbReference type="OrthoDB" id="7933886at2"/>
<evidence type="ECO:0000256" key="6">
    <source>
        <dbReference type="PROSITE-ProRule" id="PRU00433"/>
    </source>
</evidence>
<sequence>MTAIHRAQAYFVKILGAAAILALAAGCGGGGVSKTDALQDAPSEVAALYKAECLSCHGNDLQGRVGPNTNLEKVGSRMSADEIVAQIEQGEGVMPAFADQLTKEQIQGLADWLSGKK</sequence>
<evidence type="ECO:0000259" key="8">
    <source>
        <dbReference type="PROSITE" id="PS51007"/>
    </source>
</evidence>
<keyword evidence="2 6" id="KW-0349">Heme</keyword>
<keyword evidence="10" id="KW-1185">Reference proteome</keyword>
<evidence type="ECO:0000256" key="3">
    <source>
        <dbReference type="ARBA" id="ARBA00022723"/>
    </source>
</evidence>
<dbReference type="InterPro" id="IPR051811">
    <property type="entry name" value="Cytochrome_c550/c551-like"/>
</dbReference>
<reference evidence="9 10" key="1">
    <citation type="submission" date="2018-09" db="EMBL/GenBank/DDBJ databases">
        <title>Paenibacillus aracenensis nov. sp. isolated from a cave in southern Spain.</title>
        <authorList>
            <person name="Jurado V."/>
            <person name="Gutierrez-Patricio S."/>
            <person name="Gonzalez-Pimentel J.L."/>
            <person name="Miller A.Z."/>
            <person name="Laiz L."/>
            <person name="Saiz-Jimenez C."/>
        </authorList>
    </citation>
    <scope>NUCLEOTIDE SEQUENCE [LARGE SCALE GENOMIC DNA]</scope>
    <source>
        <strain evidence="9 10">DSM 22867</strain>
    </source>
</reference>
<dbReference type="InterPro" id="IPR008168">
    <property type="entry name" value="Cyt_C_IC"/>
</dbReference>
<dbReference type="Gene3D" id="1.10.760.10">
    <property type="entry name" value="Cytochrome c-like domain"/>
    <property type="match status" value="1"/>
</dbReference>
<dbReference type="InterPro" id="IPR009056">
    <property type="entry name" value="Cyt_c-like_dom"/>
</dbReference>
<dbReference type="PANTHER" id="PTHR37823:SF4">
    <property type="entry name" value="MENAQUINOL-CYTOCHROME C REDUCTASE CYTOCHROME B_C SUBUNIT"/>
    <property type="match status" value="1"/>
</dbReference>
<evidence type="ECO:0000256" key="2">
    <source>
        <dbReference type="ARBA" id="ARBA00022617"/>
    </source>
</evidence>
<dbReference type="AlphaFoldDB" id="A0A3A1UY05"/>
<dbReference type="GO" id="GO:0020037">
    <property type="term" value="F:heme binding"/>
    <property type="evidence" value="ECO:0007669"/>
    <property type="project" value="InterPro"/>
</dbReference>
<evidence type="ECO:0000313" key="9">
    <source>
        <dbReference type="EMBL" id="RIX53105.1"/>
    </source>
</evidence>
<dbReference type="SUPFAM" id="SSF46626">
    <property type="entry name" value="Cytochrome c"/>
    <property type="match status" value="1"/>
</dbReference>
<dbReference type="GO" id="GO:0005506">
    <property type="term" value="F:iron ion binding"/>
    <property type="evidence" value="ECO:0007669"/>
    <property type="project" value="InterPro"/>
</dbReference>
<gene>
    <name evidence="9" type="ORF">D3P08_10735</name>
</gene>
<evidence type="ECO:0000256" key="7">
    <source>
        <dbReference type="SAM" id="SignalP"/>
    </source>
</evidence>
<dbReference type="InterPro" id="IPR036909">
    <property type="entry name" value="Cyt_c-like_dom_sf"/>
</dbReference>
<accession>A0A3A1UY05</accession>
<evidence type="ECO:0000256" key="5">
    <source>
        <dbReference type="ARBA" id="ARBA00023004"/>
    </source>
</evidence>